<sequence>MKITIVYGTNYGTSEKVANILKDKLKGQVTLVNIKTSPNVDLSKIDKLIIGGSIKIGQIPKELKRWINNNLSEIIAKKPYLYMCAGEEDEEKLKAIWEMNYPKKILESAVCKTFVGGEMDITKLNFFMKTLLKIVKGKLESSSNLKDDSIENLSNLINSK</sequence>
<evidence type="ECO:0000313" key="3">
    <source>
        <dbReference type="Proteomes" id="UP000198597"/>
    </source>
</evidence>
<accession>A0A1H0MJS0</accession>
<dbReference type="InterPro" id="IPR052200">
    <property type="entry name" value="Protoporphyrinogen_IX_DH"/>
</dbReference>
<dbReference type="Proteomes" id="UP000198597">
    <property type="component" value="Unassembled WGS sequence"/>
</dbReference>
<dbReference type="Pfam" id="PF12724">
    <property type="entry name" value="Flavodoxin_5"/>
    <property type="match status" value="1"/>
</dbReference>
<dbReference type="GO" id="GO:0006783">
    <property type="term" value="P:heme biosynthetic process"/>
    <property type="evidence" value="ECO:0007669"/>
    <property type="project" value="TreeGrafter"/>
</dbReference>
<dbReference type="GO" id="GO:0010181">
    <property type="term" value="F:FMN binding"/>
    <property type="evidence" value="ECO:0007669"/>
    <property type="project" value="TreeGrafter"/>
</dbReference>
<proteinExistence type="predicted"/>
<dbReference type="RefSeq" id="WP_167867116.1">
    <property type="nucleotide sequence ID" value="NZ_CP071376.1"/>
</dbReference>
<dbReference type="GeneID" id="65310534"/>
<gene>
    <name evidence="2" type="ORF">SAMN04488529_101484</name>
</gene>
<dbReference type="AlphaFoldDB" id="A0A1H0MJS0"/>
<dbReference type="PANTHER" id="PTHR38030:SF2">
    <property type="entry name" value="PROTOPORPHYRINOGEN IX DEHYDROGENASE [QUINONE]"/>
    <property type="match status" value="1"/>
</dbReference>
<dbReference type="SUPFAM" id="SSF52218">
    <property type="entry name" value="Flavoproteins"/>
    <property type="match status" value="1"/>
</dbReference>
<dbReference type="Gene3D" id="3.40.50.360">
    <property type="match status" value="1"/>
</dbReference>
<organism evidence="2 3">
    <name type="scientific">Clostridium gasigenes</name>
    <dbReference type="NCBI Taxonomy" id="94869"/>
    <lineage>
        <taxon>Bacteria</taxon>
        <taxon>Bacillati</taxon>
        <taxon>Bacillota</taxon>
        <taxon>Clostridia</taxon>
        <taxon>Eubacteriales</taxon>
        <taxon>Clostridiaceae</taxon>
        <taxon>Clostridium</taxon>
    </lineage>
</organism>
<evidence type="ECO:0000313" key="2">
    <source>
        <dbReference type="EMBL" id="SDO80604.1"/>
    </source>
</evidence>
<dbReference type="PANTHER" id="PTHR38030">
    <property type="entry name" value="PROTOPORPHYRINOGEN IX DEHYDROGENASE [MENAQUINONE]"/>
    <property type="match status" value="1"/>
</dbReference>
<dbReference type="InterPro" id="IPR026816">
    <property type="entry name" value="Flavodoxin_dom"/>
</dbReference>
<keyword evidence="3" id="KW-1185">Reference proteome</keyword>
<dbReference type="GO" id="GO:0070819">
    <property type="term" value="F:menaquinone-dependent protoporphyrinogen oxidase activity"/>
    <property type="evidence" value="ECO:0007669"/>
    <property type="project" value="TreeGrafter"/>
</dbReference>
<dbReference type="InterPro" id="IPR029039">
    <property type="entry name" value="Flavoprotein-like_sf"/>
</dbReference>
<evidence type="ECO:0000259" key="1">
    <source>
        <dbReference type="Pfam" id="PF12724"/>
    </source>
</evidence>
<protein>
    <submittedName>
        <fullName evidence="2">Menaquinone-dependent protoporphyrinogen oxidase</fullName>
    </submittedName>
</protein>
<feature type="domain" description="Flavodoxin" evidence="1">
    <location>
        <begin position="5"/>
        <end position="137"/>
    </location>
</feature>
<dbReference type="EMBL" id="FNJM01000001">
    <property type="protein sequence ID" value="SDO80604.1"/>
    <property type="molecule type" value="Genomic_DNA"/>
</dbReference>
<reference evidence="2 3" key="1">
    <citation type="submission" date="2016-10" db="EMBL/GenBank/DDBJ databases">
        <authorList>
            <person name="de Groot N.N."/>
        </authorList>
    </citation>
    <scope>NUCLEOTIDE SEQUENCE [LARGE SCALE GENOMIC DNA]</scope>
    <source>
        <strain evidence="2 3">DSM 12272</strain>
    </source>
</reference>
<dbReference type="STRING" id="94869.SAMN04488529_101484"/>
<name>A0A1H0MJS0_9CLOT</name>